<accession>A0A7W7HDN1</accession>
<dbReference type="Proteomes" id="UP000590511">
    <property type="component" value="Unassembled WGS sequence"/>
</dbReference>
<protein>
    <recommendedName>
        <fullName evidence="6">PEGA domain-containing protein</fullName>
    </recommendedName>
</protein>
<feature type="transmembrane region" description="Helical" evidence="1">
    <location>
        <begin position="106"/>
        <end position="126"/>
    </location>
</feature>
<name>A0A7W7HDN1_9ACTN</name>
<evidence type="ECO:0000313" key="3">
    <source>
        <dbReference type="EMBL" id="MBB4748237.1"/>
    </source>
</evidence>
<dbReference type="Proteomes" id="UP000631312">
    <property type="component" value="Unassembled WGS sequence"/>
</dbReference>
<dbReference type="EMBL" id="JACHNC010000001">
    <property type="protein sequence ID" value="MBB4748237.1"/>
    <property type="molecule type" value="Genomic_DNA"/>
</dbReference>
<organism evidence="3 4">
    <name type="scientific">Actinoplanes lobatus</name>
    <dbReference type="NCBI Taxonomy" id="113568"/>
    <lineage>
        <taxon>Bacteria</taxon>
        <taxon>Bacillati</taxon>
        <taxon>Actinomycetota</taxon>
        <taxon>Actinomycetes</taxon>
        <taxon>Micromonosporales</taxon>
        <taxon>Micromonosporaceae</taxon>
        <taxon>Actinoplanes</taxon>
    </lineage>
</organism>
<dbReference type="RefSeq" id="WP_229806901.1">
    <property type="nucleotide sequence ID" value="NZ_BOMP01000038.1"/>
</dbReference>
<evidence type="ECO:0000256" key="1">
    <source>
        <dbReference type="SAM" id="Phobius"/>
    </source>
</evidence>
<evidence type="ECO:0000313" key="5">
    <source>
        <dbReference type="Proteomes" id="UP000631312"/>
    </source>
</evidence>
<reference evidence="3 4" key="1">
    <citation type="submission" date="2020-08" db="EMBL/GenBank/DDBJ databases">
        <title>Sequencing the genomes of 1000 actinobacteria strains.</title>
        <authorList>
            <person name="Klenk H.-P."/>
        </authorList>
    </citation>
    <scope>NUCLEOTIDE SEQUENCE [LARGE SCALE GENOMIC DNA]</scope>
    <source>
        <strain evidence="3 4">DSM 43150</strain>
    </source>
</reference>
<sequence length="127" mass="13406">MNLSIIDLRYPPSAFLYAALSPKIFVDGVEQPGTGWGKRPVGMAPGPHRVEVYVPYFLPPRTGRATLDLTVPEVGVALEYMAPTVTFAKGQLGAPGQQKSSGFRGVMALNVIVVAVVAIALIAALLS</sequence>
<reference evidence="2 5" key="2">
    <citation type="submission" date="2021-01" db="EMBL/GenBank/DDBJ databases">
        <title>Whole genome shotgun sequence of Actinoplanes lobatus NBRC 12513.</title>
        <authorList>
            <person name="Komaki H."/>
            <person name="Tamura T."/>
        </authorList>
    </citation>
    <scope>NUCLEOTIDE SEQUENCE [LARGE SCALE GENOMIC DNA]</scope>
    <source>
        <strain evidence="2 5">NBRC 12513</strain>
    </source>
</reference>
<proteinExistence type="predicted"/>
<keyword evidence="1" id="KW-1133">Transmembrane helix</keyword>
<gene>
    <name evidence="2" type="ORF">Alo02nite_29840</name>
    <name evidence="3" type="ORF">BJ964_002398</name>
</gene>
<evidence type="ECO:0000313" key="4">
    <source>
        <dbReference type="Proteomes" id="UP000590511"/>
    </source>
</evidence>
<dbReference type="AlphaFoldDB" id="A0A7W7HDN1"/>
<keyword evidence="1" id="KW-0472">Membrane</keyword>
<keyword evidence="5" id="KW-1185">Reference proteome</keyword>
<evidence type="ECO:0008006" key="6">
    <source>
        <dbReference type="Google" id="ProtNLM"/>
    </source>
</evidence>
<dbReference type="EMBL" id="BOMP01000038">
    <property type="protein sequence ID" value="GIE40086.1"/>
    <property type="molecule type" value="Genomic_DNA"/>
</dbReference>
<comment type="caution">
    <text evidence="3">The sequence shown here is derived from an EMBL/GenBank/DDBJ whole genome shotgun (WGS) entry which is preliminary data.</text>
</comment>
<keyword evidence="1" id="KW-0812">Transmembrane</keyword>
<evidence type="ECO:0000313" key="2">
    <source>
        <dbReference type="EMBL" id="GIE40086.1"/>
    </source>
</evidence>